<proteinExistence type="predicted"/>
<sequence>MNTTNSKQQKLRTPRYKLLPYATIQAATQGDPDAIAAVLRHYEGYIAKLSTRRLFDEMGNVYLCVDETMRRRLEIKLIAGILTFKVA</sequence>
<name>A0A6I2RIS8_FLAPL</name>
<protein>
    <submittedName>
        <fullName evidence="2">Helix-turn-helix domain-containing protein</fullName>
    </submittedName>
</protein>
<evidence type="ECO:0000313" key="2">
    <source>
        <dbReference type="EMBL" id="MSB49007.1"/>
    </source>
</evidence>
<gene>
    <name evidence="2" type="ORF">GKE90_09880</name>
</gene>
<dbReference type="InterPro" id="IPR024760">
    <property type="entry name" value="HTH_dom_conjug_TS-like"/>
</dbReference>
<reference evidence="2 3" key="1">
    <citation type="journal article" date="2019" name="Nat. Med.">
        <title>A library of human gut bacterial isolates paired with longitudinal multiomics data enables mechanistic microbiome research.</title>
        <authorList>
            <person name="Poyet M."/>
            <person name="Groussin M."/>
            <person name="Gibbons S.M."/>
            <person name="Avila-Pacheco J."/>
            <person name="Jiang X."/>
            <person name="Kearney S.M."/>
            <person name="Perrotta A.R."/>
            <person name="Berdy B."/>
            <person name="Zhao S."/>
            <person name="Lieberman T.D."/>
            <person name="Swanson P.K."/>
            <person name="Smith M."/>
            <person name="Roesemann S."/>
            <person name="Alexander J.E."/>
            <person name="Rich S.A."/>
            <person name="Livny J."/>
            <person name="Vlamakis H."/>
            <person name="Clish C."/>
            <person name="Bullock K."/>
            <person name="Deik A."/>
            <person name="Scott J."/>
            <person name="Pierce K.A."/>
            <person name="Xavier R.J."/>
            <person name="Alm E.J."/>
        </authorList>
    </citation>
    <scope>NUCLEOTIDE SEQUENCE [LARGE SCALE GENOMIC DNA]</scope>
    <source>
        <strain evidence="2 3">BIOML-A5</strain>
    </source>
</reference>
<evidence type="ECO:0000313" key="3">
    <source>
        <dbReference type="Proteomes" id="UP000429811"/>
    </source>
</evidence>
<accession>A0A6I2RIS8</accession>
<dbReference type="EMBL" id="WKPO01000011">
    <property type="protein sequence ID" value="MSB49007.1"/>
    <property type="molecule type" value="Genomic_DNA"/>
</dbReference>
<comment type="caution">
    <text evidence="2">The sequence shown here is derived from an EMBL/GenBank/DDBJ whole genome shotgun (WGS) entry which is preliminary data.</text>
</comment>
<dbReference type="Proteomes" id="UP000429811">
    <property type="component" value="Unassembled WGS sequence"/>
</dbReference>
<dbReference type="AlphaFoldDB" id="A0A6I2RIS8"/>
<dbReference type="RefSeq" id="WP_154250457.1">
    <property type="nucleotide sequence ID" value="NZ_JADMVC010000021.1"/>
</dbReference>
<dbReference type="Pfam" id="PF12645">
    <property type="entry name" value="HTH_16"/>
    <property type="match status" value="1"/>
</dbReference>
<feature type="domain" description="Helix-turn-helix conjugative transposon-like" evidence="1">
    <location>
        <begin position="21"/>
        <end position="85"/>
    </location>
</feature>
<organism evidence="2 3">
    <name type="scientific">Flavonifractor plautii</name>
    <name type="common">Fusobacterium plautii</name>
    <dbReference type="NCBI Taxonomy" id="292800"/>
    <lineage>
        <taxon>Bacteria</taxon>
        <taxon>Bacillati</taxon>
        <taxon>Bacillota</taxon>
        <taxon>Clostridia</taxon>
        <taxon>Eubacteriales</taxon>
        <taxon>Oscillospiraceae</taxon>
        <taxon>Flavonifractor</taxon>
    </lineage>
</organism>
<evidence type="ECO:0000259" key="1">
    <source>
        <dbReference type="Pfam" id="PF12645"/>
    </source>
</evidence>